<evidence type="ECO:0000256" key="3">
    <source>
        <dbReference type="ARBA" id="ARBA00005227"/>
    </source>
</evidence>
<dbReference type="GO" id="GO:0000421">
    <property type="term" value="C:autophagosome membrane"/>
    <property type="evidence" value="ECO:0007669"/>
    <property type="project" value="UniProtKB-SubCell"/>
</dbReference>
<feature type="domain" description="Importin N-terminal" evidence="15">
    <location>
        <begin position="622"/>
        <end position="671"/>
    </location>
</feature>
<evidence type="ECO:0000256" key="6">
    <source>
        <dbReference type="ARBA" id="ARBA00022737"/>
    </source>
</evidence>
<evidence type="ECO:0000256" key="2">
    <source>
        <dbReference type="ARBA" id="ARBA00004542"/>
    </source>
</evidence>
<dbReference type="InterPro" id="IPR016024">
    <property type="entry name" value="ARM-type_fold"/>
</dbReference>
<feature type="transmembrane region" description="Helical" evidence="13">
    <location>
        <begin position="372"/>
        <end position="394"/>
    </location>
</feature>
<dbReference type="InterPro" id="IPR057672">
    <property type="entry name" value="TPR_IPO4/5"/>
</dbReference>
<reference evidence="16 17" key="1">
    <citation type="submission" date="2013-11" db="EMBL/GenBank/DDBJ databases">
        <title>The Damaraland mole rat (Fukomys damarensis) genome and evolution of African mole rats.</title>
        <authorList>
            <person name="Gladyshev V.N."/>
            <person name="Fang X."/>
        </authorList>
    </citation>
    <scope>NUCLEOTIDE SEQUENCE [LARGE SCALE GENOMIC DNA]</scope>
    <source>
        <tissue evidence="16">Liver</tissue>
    </source>
</reference>
<feature type="repeat" description="HEAT" evidence="11">
    <location>
        <begin position="1479"/>
        <end position="1517"/>
    </location>
</feature>
<feature type="transmembrane region" description="Helical" evidence="13">
    <location>
        <begin position="406"/>
        <end position="433"/>
    </location>
</feature>
<keyword evidence="17" id="KW-1185">Reference proteome</keyword>
<dbReference type="Pfam" id="PF25780">
    <property type="entry name" value="TPR_IPO5"/>
    <property type="match status" value="1"/>
</dbReference>
<dbReference type="PANTHER" id="PTHR10766:SF177">
    <property type="entry name" value="TRANSMEMBRANE 9 SUPERFAMILY MEMBER 1"/>
    <property type="match status" value="1"/>
</dbReference>
<evidence type="ECO:0000313" key="16">
    <source>
        <dbReference type="EMBL" id="KFO27482.1"/>
    </source>
</evidence>
<feature type="transmembrane region" description="Helical" evidence="13">
    <location>
        <begin position="339"/>
        <end position="360"/>
    </location>
</feature>
<evidence type="ECO:0000256" key="4">
    <source>
        <dbReference type="ARBA" id="ARBA00022692"/>
    </source>
</evidence>
<keyword evidence="4 13" id="KW-0812">Transmembrane</keyword>
<feature type="transmembrane region" description="Helical" evidence="13">
    <location>
        <begin position="498"/>
        <end position="522"/>
    </location>
</feature>
<dbReference type="InterPro" id="IPR011989">
    <property type="entry name" value="ARM-like"/>
</dbReference>
<evidence type="ECO:0000256" key="5">
    <source>
        <dbReference type="ARBA" id="ARBA00022729"/>
    </source>
</evidence>
<evidence type="ECO:0000256" key="8">
    <source>
        <dbReference type="ARBA" id="ARBA00023136"/>
    </source>
</evidence>
<dbReference type="Proteomes" id="UP000028990">
    <property type="component" value="Unassembled WGS sequence"/>
</dbReference>
<evidence type="ECO:0000313" key="17">
    <source>
        <dbReference type="Proteomes" id="UP000028990"/>
    </source>
</evidence>
<dbReference type="PROSITE" id="PS50166">
    <property type="entry name" value="IMPORTIN_B_NT"/>
    <property type="match status" value="1"/>
</dbReference>
<evidence type="ECO:0000256" key="9">
    <source>
        <dbReference type="ARBA" id="ARBA00037688"/>
    </source>
</evidence>
<dbReference type="Pfam" id="PF03810">
    <property type="entry name" value="IBN_N"/>
    <property type="match status" value="1"/>
</dbReference>
<dbReference type="GO" id="GO:0005765">
    <property type="term" value="C:lysosomal membrane"/>
    <property type="evidence" value="ECO:0007669"/>
    <property type="project" value="UniProtKB-SubCell"/>
</dbReference>
<comment type="subcellular location">
    <subcellularLocation>
        <location evidence="2">Cytoplasmic vesicle</location>
        <location evidence="2">Autophagosome membrane</location>
        <topology evidence="2">Multi-pass membrane protein</topology>
    </subcellularLocation>
    <subcellularLocation>
        <location evidence="1">Lysosome membrane</location>
        <topology evidence="1">Multi-pass membrane protein</topology>
    </subcellularLocation>
</comment>
<evidence type="ECO:0000256" key="10">
    <source>
        <dbReference type="ARBA" id="ARBA00039531"/>
    </source>
</evidence>
<name>A0A091D8R9_FUKDA</name>
<feature type="chain" id="PRO_5001872917" description="Transmembrane 9 superfamily member 1" evidence="14">
    <location>
        <begin position="33"/>
        <end position="1660"/>
    </location>
</feature>
<accession>A0A091D8R9</accession>
<dbReference type="EMBL" id="KN122898">
    <property type="protein sequence ID" value="KFO27482.1"/>
    <property type="molecule type" value="Genomic_DNA"/>
</dbReference>
<comment type="similarity">
    <text evidence="3">Belongs to the nonaspanin (TM9SF) (TC 9.A.2) family.</text>
</comment>
<evidence type="ECO:0000256" key="7">
    <source>
        <dbReference type="ARBA" id="ARBA00022989"/>
    </source>
</evidence>
<keyword evidence="6" id="KW-0677">Repeat</keyword>
<dbReference type="PROSITE" id="PS50077">
    <property type="entry name" value="HEAT_REPEAT"/>
    <property type="match status" value="1"/>
</dbReference>
<evidence type="ECO:0000256" key="11">
    <source>
        <dbReference type="PROSITE-ProRule" id="PRU00103"/>
    </source>
</evidence>
<dbReference type="PANTHER" id="PTHR10766">
    <property type="entry name" value="TRANSMEMBRANE 9 SUPERFAMILY PROTEIN"/>
    <property type="match status" value="1"/>
</dbReference>
<evidence type="ECO:0000259" key="15">
    <source>
        <dbReference type="PROSITE" id="PS50166"/>
    </source>
</evidence>
<proteinExistence type="inferred from homology"/>
<protein>
    <recommendedName>
        <fullName evidence="10">Transmembrane 9 superfamily member 1</fullName>
    </recommendedName>
</protein>
<evidence type="ECO:0000256" key="1">
    <source>
        <dbReference type="ARBA" id="ARBA00004155"/>
    </source>
</evidence>
<dbReference type="GO" id="GO:0006886">
    <property type="term" value="P:intracellular protein transport"/>
    <property type="evidence" value="ECO:0007669"/>
    <property type="project" value="InterPro"/>
</dbReference>
<evidence type="ECO:0000256" key="14">
    <source>
        <dbReference type="SAM" id="SignalP"/>
    </source>
</evidence>
<keyword evidence="7 13" id="KW-1133">Transmembrane helix</keyword>
<dbReference type="Pfam" id="PF02990">
    <property type="entry name" value="EMP70"/>
    <property type="match status" value="1"/>
</dbReference>
<dbReference type="Gene3D" id="1.25.10.10">
    <property type="entry name" value="Leucine-rich Repeat Variant"/>
    <property type="match status" value="1"/>
</dbReference>
<dbReference type="Pfam" id="PF13513">
    <property type="entry name" value="HEAT_EZ"/>
    <property type="match status" value="2"/>
</dbReference>
<dbReference type="STRING" id="885580.ENSFDAP00000013793"/>
<dbReference type="GO" id="GO:0072657">
    <property type="term" value="P:protein localization to membrane"/>
    <property type="evidence" value="ECO:0007669"/>
    <property type="project" value="TreeGrafter"/>
</dbReference>
<keyword evidence="5 14" id="KW-0732">Signal</keyword>
<sequence length="1660" mass="183388">MTVLRHPRSWSCQWLPVVILLLGIDHGPGVQGVTHYKAGDPVILYVNKVGPYHNPQETYHYYQLPVCCPEKIRHKSLSLGEVLDGDRMAESLYKIRFRENVEKKVLCHMQLSSAQVEQLRQAIEELYYFEFVVDDLPIRGFVGYMEESGFLPHSHKIGLWTHLDFHLEFHGDRIIFANVSVRDVKPHSLDGLRSDEFLGLTHTYSVRWSETSVERRSDRRRGDDGGFFPRTLEIHWLSIINSMVLVFLLVGFVAVILMRVLRNDLARYNLDEETSSGGSGDDFDQGDNGWKIIHTDVFRFPPYRGLLCAVLGVGSQFLALGTGIIVMALLGMFNVHRHGAINSAAILLYALTCCVSGYVSSHFYRQIGGERWVWNIILTTSLFSVPFFLTWSVVNSVHWANGSTQALPATTILLLLTVWLLVGFPLTVIGGIFGKNNANSFDAPCRTKNIAREIPPQPWYKSAVIHMTVGGFLPFSAISVELYYIFATVWGREQYTLYGILFFVFAILLSVGACISIALTYFQLSGEDYRCCGSAAAMELAGLEAILGELLLPDTVRIRQATEQLRIALRDPAALPGLCNLLASAGNPQHLLPRLSHACLCILDPAVRSRIALRDPAALPGLCNLLASAGNPQIRQFAAALTRRLVSSRWRRLPLEQRESLKSLVLAALQRETEHCVSLSLAQLSATIFRKEGLEAWPQLMQLLQHSTHSPQIPEREVGLLLLSVVVTSQPEAFQPYHRELLQLLNETLVEVGSPGLLFYSLRTLTTMAPYLSTNNTPLARMLVPKLIVAVKALIPIDEVKACEALEALDELLDSQVPIITPHLSEVVSFCLEVARNVALGEAIRVRILCCLTFLVKVKSKALMKNRLLPPLLHTLFPIMAAEPPLGQLDPEDQDSEEEELEIWLVGETPKHFAVQVVDMLALHLPAEKLCPLLMPMLEEALRSESPYQRKAGLLVLAVLSDGAGDHIRQRLLPPLLKIVCKGLEDPSQVVRNAALFALGQFSENLQPHINSYSGEVMPLLLAYLKLVPLGHTHHLAKACYALENFVENLGPKVQPYLPELMDCMLQPLRNPSSPRAKELAVSALGAIATAAQASLLPYFPSIVEHLREFLLAGHEDLQPVQIQSLETLGVLVRAVGDPMRPLAEEYCQLGLALCSQVDDPDLRRCTYSLFAALSGLMGESLASYLPQITTLMLLSLRSTEGIVPQYDGSSSFLLFDDESDGEEEEELMDEDTEEEDDSEISGYNVENAFFDEKEDTCAALGEISVNTSVAFLPYMENIFEEVFKLLECPHLNVRKAAHEALGQFCCALHRACQSCPSEPNSAALQAALARVIPSYMQAVNGERERQVVMAVLEALTGVLHNCGALTLQPPGRLAELCSMLKAVLQRKVACQDTDEEEEDDNQAEYDAMLLEHAGEAIPALAAAAGGDTFAPFFAGFLPFLLCKTKQSCTVAEKSFAVGTLAESIQGLGAASAQFVSRLLPVLLSSAQEADPEVRSNAIFGLGVLAEFGGRPAQDHFPKLLGLLLPLLARERHDRVRDNICGALARLLMASPTRKPEPQVLAALLHALPLREDLEEWVTIGHLFSFLYQSTPDQVVDVAPDLLRICSLILPDDKIPPDTKTALLLLLTFLAKQHADSFHTALSLLSADKAQELQAILSLT</sequence>
<organism evidence="16 17">
    <name type="scientific">Fukomys damarensis</name>
    <name type="common">Damaraland mole rat</name>
    <name type="synonym">Cryptomys damarensis</name>
    <dbReference type="NCBI Taxonomy" id="885580"/>
    <lineage>
        <taxon>Eukaryota</taxon>
        <taxon>Metazoa</taxon>
        <taxon>Chordata</taxon>
        <taxon>Craniata</taxon>
        <taxon>Vertebrata</taxon>
        <taxon>Euteleostomi</taxon>
        <taxon>Mammalia</taxon>
        <taxon>Eutheria</taxon>
        <taxon>Euarchontoglires</taxon>
        <taxon>Glires</taxon>
        <taxon>Rodentia</taxon>
        <taxon>Hystricomorpha</taxon>
        <taxon>Bathyergidae</taxon>
        <taxon>Fukomys</taxon>
    </lineage>
</organism>
<evidence type="ECO:0000256" key="13">
    <source>
        <dbReference type="SAM" id="Phobius"/>
    </source>
</evidence>
<dbReference type="SUPFAM" id="SSF48371">
    <property type="entry name" value="ARM repeat"/>
    <property type="match status" value="2"/>
</dbReference>
<dbReference type="InterPro" id="IPR004240">
    <property type="entry name" value="EMP70"/>
</dbReference>
<dbReference type="SMART" id="SM01349">
    <property type="entry name" value="TOG"/>
    <property type="match status" value="1"/>
</dbReference>
<evidence type="ECO:0000256" key="12">
    <source>
        <dbReference type="SAM" id="MobiDB-lite"/>
    </source>
</evidence>
<dbReference type="eggNOG" id="KOG2171">
    <property type="taxonomic scope" value="Eukaryota"/>
</dbReference>
<dbReference type="InterPro" id="IPR001494">
    <property type="entry name" value="Importin-beta_N"/>
</dbReference>
<dbReference type="GO" id="GO:0031267">
    <property type="term" value="F:small GTPase binding"/>
    <property type="evidence" value="ECO:0007669"/>
    <property type="project" value="InterPro"/>
</dbReference>
<feature type="transmembrane region" description="Helical" evidence="13">
    <location>
        <begin position="306"/>
        <end position="333"/>
    </location>
</feature>
<keyword evidence="8 13" id="KW-0472">Membrane</keyword>
<feature type="signal peptide" evidence="14">
    <location>
        <begin position="1"/>
        <end position="32"/>
    </location>
</feature>
<comment type="function">
    <text evidence="9">Plays an essential role in autophagy.</text>
</comment>
<feature type="transmembrane region" description="Helical" evidence="13">
    <location>
        <begin position="236"/>
        <end position="258"/>
    </location>
</feature>
<dbReference type="InterPro" id="IPR021133">
    <property type="entry name" value="HEAT_type_2"/>
</dbReference>
<gene>
    <name evidence="16" type="ORF">H920_11024</name>
</gene>
<dbReference type="InterPro" id="IPR034085">
    <property type="entry name" value="TOG"/>
</dbReference>
<feature type="region of interest" description="Disordered" evidence="12">
    <location>
        <begin position="1220"/>
        <end position="1239"/>
    </location>
</feature>